<dbReference type="Pfam" id="PF25794">
    <property type="entry name" value="SACS"/>
    <property type="match status" value="1"/>
</dbReference>
<organism evidence="3 4">
    <name type="scientific">Jimgerdemannia flammicorona</name>
    <dbReference type="NCBI Taxonomy" id="994334"/>
    <lineage>
        <taxon>Eukaryota</taxon>
        <taxon>Fungi</taxon>
        <taxon>Fungi incertae sedis</taxon>
        <taxon>Mucoromycota</taxon>
        <taxon>Mucoromycotina</taxon>
        <taxon>Endogonomycetes</taxon>
        <taxon>Endogonales</taxon>
        <taxon>Endogonaceae</taxon>
        <taxon>Jimgerdemannia</taxon>
    </lineage>
</organism>
<feature type="compositionally biased region" description="Basic and acidic residues" evidence="1">
    <location>
        <begin position="1148"/>
        <end position="1165"/>
    </location>
</feature>
<dbReference type="Gene3D" id="3.30.565.10">
    <property type="entry name" value="Histidine kinase-like ATPase, C-terminal domain"/>
    <property type="match status" value="1"/>
</dbReference>
<gene>
    <name evidence="3" type="ORF">BC938DRAFT_474458</name>
</gene>
<feature type="region of interest" description="Disordered" evidence="1">
    <location>
        <begin position="1733"/>
        <end position="1752"/>
    </location>
</feature>
<evidence type="ECO:0000313" key="4">
    <source>
        <dbReference type="Proteomes" id="UP000274822"/>
    </source>
</evidence>
<dbReference type="NCBIfam" id="NF047352">
    <property type="entry name" value="P_loop_sacsin"/>
    <property type="match status" value="1"/>
</dbReference>
<dbReference type="InterPro" id="IPR020575">
    <property type="entry name" value="Hsp90_N"/>
</dbReference>
<evidence type="ECO:0000259" key="2">
    <source>
        <dbReference type="Pfam" id="PF25794"/>
    </source>
</evidence>
<evidence type="ECO:0000256" key="1">
    <source>
        <dbReference type="SAM" id="MobiDB-lite"/>
    </source>
</evidence>
<dbReference type="PRINTS" id="PR00775">
    <property type="entry name" value="HEATSHOCK90"/>
</dbReference>
<name>A0A433QSK3_9FUNG</name>
<reference evidence="3 4" key="1">
    <citation type="journal article" date="2018" name="New Phytol.">
        <title>Phylogenomics of Endogonaceae and evolution of mycorrhizas within Mucoromycota.</title>
        <authorList>
            <person name="Chang Y."/>
            <person name="Desiro A."/>
            <person name="Na H."/>
            <person name="Sandor L."/>
            <person name="Lipzen A."/>
            <person name="Clum A."/>
            <person name="Barry K."/>
            <person name="Grigoriev I.V."/>
            <person name="Martin F.M."/>
            <person name="Stajich J.E."/>
            <person name="Smith M.E."/>
            <person name="Bonito G."/>
            <person name="Spatafora J.W."/>
        </authorList>
    </citation>
    <scope>NUCLEOTIDE SEQUENCE [LARGE SCALE GENOMIC DNA]</scope>
    <source>
        <strain evidence="3 4">AD002</strain>
    </source>
</reference>
<dbReference type="Pfam" id="PF12449">
    <property type="entry name" value="DUF3684"/>
    <property type="match status" value="1"/>
</dbReference>
<dbReference type="EMBL" id="RBNJ01001817">
    <property type="protein sequence ID" value="RUS32741.1"/>
    <property type="molecule type" value="Genomic_DNA"/>
</dbReference>
<feature type="region of interest" description="Disordered" evidence="1">
    <location>
        <begin position="1145"/>
        <end position="1165"/>
    </location>
</feature>
<keyword evidence="4" id="KW-1185">Reference proteome</keyword>
<dbReference type="PANTHER" id="PTHR47839">
    <property type="entry name" value="DOMAIN PROTEIN, PUTATIVE (AFU_ORTHOLOGUE AFUA_6G04830)-RELATED"/>
    <property type="match status" value="1"/>
</dbReference>
<dbReference type="Proteomes" id="UP000274822">
    <property type="component" value="Unassembled WGS sequence"/>
</dbReference>
<dbReference type="InterPro" id="IPR022155">
    <property type="entry name" value="DUF3684"/>
</dbReference>
<proteinExistence type="predicted"/>
<dbReference type="InterPro" id="IPR058210">
    <property type="entry name" value="SACS/Nov_dom"/>
</dbReference>
<accession>A0A433QSK3</accession>
<comment type="caution">
    <text evidence="3">The sequence shown here is derived from an EMBL/GenBank/DDBJ whole genome shotgun (WGS) entry which is preliminary data.</text>
</comment>
<dbReference type="PANTHER" id="PTHR47839:SF1">
    <property type="entry name" value="DOMAIN PROTEIN, PUTATIVE (AFU_ORTHOLOGUE AFUA_6G04830)-RELATED"/>
    <property type="match status" value="1"/>
</dbReference>
<feature type="domain" description="Sacsin/Nov" evidence="2">
    <location>
        <begin position="30"/>
        <end position="147"/>
    </location>
</feature>
<dbReference type="SUPFAM" id="SSF55874">
    <property type="entry name" value="ATPase domain of HSP90 chaperone/DNA topoisomerase II/histidine kinase"/>
    <property type="match status" value="1"/>
</dbReference>
<dbReference type="InterPro" id="IPR036890">
    <property type="entry name" value="HATPase_C_sf"/>
</dbReference>
<evidence type="ECO:0000313" key="3">
    <source>
        <dbReference type="EMBL" id="RUS32741.1"/>
    </source>
</evidence>
<sequence length="1752" mass="197445">MATNKTLDKLRGDIMSNAGVEEKVEVNQRHLIDKILARYSAEYVVYRELMQNADDATSKSVQIIFETLTTNDNPAAAAAAKVPNLKEKCKRVIFKNNGMPFRGEDWNRLKRIAEGNPDEQKIGAFGVGFYSLFSICEDPFVSSGTQCMGFYFKGDQLFAKRADIPTESQDEWTTFVMDLRESAEMPNLDNFTRFLATSLGFTANLREISVFFNTHRLFHLSKRMAEQRPMKLDPTIMNTTSPQKMFTLRSVDIRQVQLDAEKYILPTVVNTLLTRPKLQDGDALPMDKATIFLRIVTGNMDVRVSRDFEREMERSTKKKPPSKTTFALVFTGREELDASEKQNAIFRDLIPFPQQGRVFIGFPTHQTTGCSSHMATRFIPTVERESIDFVDRYIGVWNQELLAMGGLLCRVVYEDELEQIGKLFCELIGIQTIVDKVKLKAEMQNSAESVHVWLERRATHALLSFTFHPSTPSPIVGRHQKTYFSNMSKVSPNIITTHGVHRVIDARLPDPDMDPFVKTIPTIPVDLVKQCEVAIGALEAAGTLKRLGLDDVFRELEARPLDVQEMTALLKWWCDEYTRNPVVAEDKNRIRLLQLAIVALPDGKTLPLSTVKWWLNPKVVPSDVPVPREVLPYEMTKGLNLAALMKCFSNWRELTLLDWSRFISTHADLATSATFAEKILGVVSRALVNVSLPEQTSIFAIFAKVACVPTKHGMKIPKDAYFNSVKLFDDLPVVLLENPRGVSEKLLTGLGVRKHVELQLVFDRLVADGSWSHVDLVKYLTSIQLTLSSTEQARLKETPMFPKEGEAVVMRDLPGGGQKPHIMRYRAADLYVPSDILRGLGLSAIEWPAGKWRGQSDEAKYLLSLGLRSHPPLDTLLALAAHTSDKQLRAKAITYFIEHFKQAYESSYDGSKVSVAFLPTTDGKTLTTPMDCFTNSACAILGFNILHPELKPNANKFGVAENPPRQKLMQRLLANPPRDHEKAKAIFEYLASRQGDFSTPDWNNLRIQKFLPVADKAAAAVAGDATRPSAATVKTILVEPTSCYFESDKASFLKELFTYVDYGAVANGFLRSCGVKDEPTTIELAQMIVRDPQRYWQLSGGGERYLGVLRQIAGHYYQIKQQRTLLNEMMSSPFLIGIKKSGGIDEGPDVKEKDSKDEVNEGHREDEEIVQYRLAKAKDIFIADDTMGHQIFSPLSAPMEPLLEEFYENLGAARLSSQIKENYTYDGTPNVTDRSKDIHKLVEERTPIIIYQMLHDNPQRKNELVKDEKWLKKNLKVLQTREIKINRTFAYTGQKNVQSTTACVDVNKCLIYITAIGELDYYDVANALCRLLFSRTRFNDAIVFERYLTATLNNLRRKGVPVDRILNIKKIPEKVVSLPSEANQFPTVVAASSALQRPASTSQSAINEHVRHIQALFPDADPQYIRQLVIQEKQDHIQRVSNKLLDNKYPRAQPPGSFGGVVNQPSEVGPEHNPIDVAKPPVAPTNNLFSRFSKTLSSWGLPDYANAGQLDQENKPIAPIPPPEPAGPKLPRPVETISPNFTNNVRENLQRAIASCRPNSQSDVFSRPEVKTVTESRQGYCDIKPGQNLTYVGRARGLEFYLHQGINPDDILTKYGDALSRFVLVIRALVGVFDLNIAAIHVFYDHEGPTIAFNRNGSLFFNLRYYLALHDGESVGKRRESLIYWFFTACHELAHNFVSEHNSEHEFYMSSFAEVYIEKLIMSLSRLSEKSDRRDTAAAAGDKGFLGDEEDL</sequence>
<protein>
    <recommendedName>
        <fullName evidence="2">Sacsin/Nov domain-containing protein</fullName>
    </recommendedName>
</protein>